<protein>
    <submittedName>
        <fullName evidence="1">DUF4777 domain-containing protein</fullName>
    </submittedName>
</protein>
<dbReference type="Proteomes" id="UP001206692">
    <property type="component" value="Unassembled WGS sequence"/>
</dbReference>
<keyword evidence="2" id="KW-1185">Reference proteome</keyword>
<reference evidence="1 2" key="1">
    <citation type="submission" date="2022-06" db="EMBL/GenBank/DDBJ databases">
        <title>Isolation of gut microbiota from human fecal samples.</title>
        <authorList>
            <person name="Pamer E.G."/>
            <person name="Barat B."/>
            <person name="Waligurski E."/>
            <person name="Medina S."/>
            <person name="Paddock L."/>
            <person name="Mostad J."/>
        </authorList>
    </citation>
    <scope>NUCLEOTIDE SEQUENCE [LARGE SCALE GENOMIC DNA]</scope>
    <source>
        <strain evidence="1 2">DFI.1.1</strain>
    </source>
</reference>
<proteinExistence type="predicted"/>
<accession>A0ABT1SSX8</accession>
<dbReference type="EMBL" id="JANGEW010000014">
    <property type="protein sequence ID" value="MCQ5342972.1"/>
    <property type="molecule type" value="Genomic_DNA"/>
</dbReference>
<comment type="caution">
    <text evidence="1">The sequence shown here is derived from an EMBL/GenBank/DDBJ whole genome shotgun (WGS) entry which is preliminary data.</text>
</comment>
<evidence type="ECO:0000313" key="2">
    <source>
        <dbReference type="Proteomes" id="UP001206692"/>
    </source>
</evidence>
<dbReference type="RefSeq" id="WP_062412232.1">
    <property type="nucleotide sequence ID" value="NZ_JAJCIO010000011.1"/>
</dbReference>
<gene>
    <name evidence="1" type="ORF">NE675_08065</name>
</gene>
<sequence>MTLSLFWSRYTLELQEQHLREVDAFYHYLIARERWNWLLAKIPEQDQIKILCGHNHGKDAWTCRTWFDHMLEWIKANKPPAVYDAVVDKIHMIEEKPIEELEKQAARNISPEELEKLHRAGYFQCVAAPDKVPESE</sequence>
<name>A0ABT1SSX8_9FIRM</name>
<organism evidence="1 2">
    <name type="scientific">Megasphaera massiliensis</name>
    <dbReference type="NCBI Taxonomy" id="1232428"/>
    <lineage>
        <taxon>Bacteria</taxon>
        <taxon>Bacillati</taxon>
        <taxon>Bacillota</taxon>
        <taxon>Negativicutes</taxon>
        <taxon>Veillonellales</taxon>
        <taxon>Veillonellaceae</taxon>
        <taxon>Megasphaera</taxon>
    </lineage>
</organism>
<evidence type="ECO:0000313" key="1">
    <source>
        <dbReference type="EMBL" id="MCQ5342972.1"/>
    </source>
</evidence>